<dbReference type="EMBL" id="JAJGCB010000005">
    <property type="protein sequence ID" value="KAJ8992351.1"/>
    <property type="molecule type" value="Genomic_DNA"/>
</dbReference>
<evidence type="ECO:0000313" key="3">
    <source>
        <dbReference type="Proteomes" id="UP001161757"/>
    </source>
</evidence>
<evidence type="ECO:0000256" key="1">
    <source>
        <dbReference type="SAM" id="MobiDB-lite"/>
    </source>
</evidence>
<evidence type="ECO:0000313" key="2">
    <source>
        <dbReference type="EMBL" id="KAJ8992351.1"/>
    </source>
</evidence>
<gene>
    <name evidence="2" type="ORF">HRR80_003457</name>
</gene>
<comment type="caution">
    <text evidence="2">The sequence shown here is derived from an EMBL/GenBank/DDBJ whole genome shotgun (WGS) entry which is preliminary data.</text>
</comment>
<organism evidence="2 3">
    <name type="scientific">Exophiala dermatitidis</name>
    <name type="common">Black yeast-like fungus</name>
    <name type="synonym">Wangiella dermatitidis</name>
    <dbReference type="NCBI Taxonomy" id="5970"/>
    <lineage>
        <taxon>Eukaryota</taxon>
        <taxon>Fungi</taxon>
        <taxon>Dikarya</taxon>
        <taxon>Ascomycota</taxon>
        <taxon>Pezizomycotina</taxon>
        <taxon>Eurotiomycetes</taxon>
        <taxon>Chaetothyriomycetidae</taxon>
        <taxon>Chaetothyriales</taxon>
        <taxon>Herpotrichiellaceae</taxon>
        <taxon>Exophiala</taxon>
    </lineage>
</organism>
<sequence length="145" mass="16116">MDRGFSAFTTRRRVARWAEMAAGRWPAPAPAPAGTTASPTAGATISATTAASAQPQQELLQQPPQQQHPLGDSTSAVRKKAEGSQKSIERKIWAQEWKMAVDILLLSIMADGGRSIMASDHTKKSSRWKTPPWKKWWHRSPCPWW</sequence>
<feature type="region of interest" description="Disordered" evidence="1">
    <location>
        <begin position="23"/>
        <end position="89"/>
    </location>
</feature>
<feature type="compositionally biased region" description="Low complexity" evidence="1">
    <location>
        <begin position="23"/>
        <end position="70"/>
    </location>
</feature>
<proteinExistence type="predicted"/>
<name>A0AAN6EXU2_EXODE</name>
<reference evidence="2" key="1">
    <citation type="submission" date="2023-01" db="EMBL/GenBank/DDBJ databases">
        <title>Exophiala dermititidis isolated from Cystic Fibrosis Patient.</title>
        <authorList>
            <person name="Kurbessoian T."/>
            <person name="Crocker A."/>
            <person name="Murante D."/>
            <person name="Hogan D.A."/>
            <person name="Stajich J.E."/>
        </authorList>
    </citation>
    <scope>NUCLEOTIDE SEQUENCE</scope>
    <source>
        <strain evidence="2">Ex8</strain>
    </source>
</reference>
<accession>A0AAN6EXU2</accession>
<protein>
    <submittedName>
        <fullName evidence="2">Uncharacterized protein</fullName>
    </submittedName>
</protein>
<feature type="compositionally biased region" description="Basic and acidic residues" evidence="1">
    <location>
        <begin position="79"/>
        <end position="89"/>
    </location>
</feature>
<dbReference type="Proteomes" id="UP001161757">
    <property type="component" value="Unassembled WGS sequence"/>
</dbReference>
<dbReference type="AlphaFoldDB" id="A0AAN6EXU2"/>